<proteinExistence type="inferred from homology"/>
<feature type="transmembrane region" description="Helical" evidence="8">
    <location>
        <begin position="414"/>
        <end position="434"/>
    </location>
</feature>
<evidence type="ECO:0000256" key="2">
    <source>
        <dbReference type="ARBA" id="ARBA00009854"/>
    </source>
</evidence>
<feature type="transmembrane region" description="Helical" evidence="8">
    <location>
        <begin position="6"/>
        <end position="26"/>
    </location>
</feature>
<dbReference type="NCBIfam" id="TIGR01625">
    <property type="entry name" value="YidE_YbjL_dupl"/>
    <property type="match status" value="1"/>
</dbReference>
<reference evidence="10" key="1">
    <citation type="submission" date="2021-02" db="EMBL/GenBank/DDBJ databases">
        <title>Infant gut strain persistence is associated with maternal origin, phylogeny, and functional potential including surface adhesion and iron acquisition.</title>
        <authorList>
            <person name="Lou Y.C."/>
        </authorList>
    </citation>
    <scope>NUCLEOTIDE SEQUENCE</scope>
    <source>
        <strain evidence="10">L3_106_000M1_dasL3_106_000M1_concoct_15</strain>
    </source>
</reference>
<comment type="subcellular location">
    <subcellularLocation>
        <location evidence="1">Cell membrane</location>
        <topology evidence="1">Multi-pass membrane protein</topology>
    </subcellularLocation>
</comment>
<dbReference type="EMBL" id="JAGZCZ010000009">
    <property type="protein sequence ID" value="MBS5520186.1"/>
    <property type="molecule type" value="Genomic_DNA"/>
</dbReference>
<keyword evidence="6 8" id="KW-1133">Transmembrane helix</keyword>
<evidence type="ECO:0000313" key="10">
    <source>
        <dbReference type="EMBL" id="MBS5520186.1"/>
    </source>
</evidence>
<gene>
    <name evidence="10" type="ORF">KHX13_07670</name>
</gene>
<evidence type="ECO:0000256" key="3">
    <source>
        <dbReference type="ARBA" id="ARBA00022448"/>
    </source>
</evidence>
<evidence type="ECO:0000313" key="11">
    <source>
        <dbReference type="Proteomes" id="UP000754226"/>
    </source>
</evidence>
<feature type="transmembrane region" description="Helical" evidence="8">
    <location>
        <begin position="239"/>
        <end position="259"/>
    </location>
</feature>
<feature type="domain" description="YidE/YbjL duplication" evidence="9">
    <location>
        <begin position="16"/>
        <end position="256"/>
    </location>
</feature>
<dbReference type="PANTHER" id="PTHR30445">
    <property type="entry name" value="K(+)_H(+) ANTIPORTER SUBUNIT KHTT"/>
    <property type="match status" value="1"/>
</dbReference>
<evidence type="ECO:0000256" key="4">
    <source>
        <dbReference type="ARBA" id="ARBA00022475"/>
    </source>
</evidence>
<keyword evidence="5 8" id="KW-0812">Transmembrane</keyword>
<evidence type="ECO:0000259" key="9">
    <source>
        <dbReference type="Pfam" id="PF06826"/>
    </source>
</evidence>
<feature type="transmembrane region" description="Helical" evidence="8">
    <location>
        <begin position="296"/>
        <end position="315"/>
    </location>
</feature>
<feature type="domain" description="YidE/YbjL duplication" evidence="9">
    <location>
        <begin position="299"/>
        <end position="468"/>
    </location>
</feature>
<keyword evidence="3" id="KW-0813">Transport</keyword>
<sequence>MDFNFVAFFFNPLVLLFLTMTLGNLFGELKIGKFKFGITGTLFVGLVIGYFLTQYAAGIPKGSRYFASAMAVMQGKVIPGPLMNLALLVFIVGTGLLAASDMKYALTKFGKQFIILAIFIPFVGAIASYGSSQLLQDMSPFQMTGTYTGALTSSTGLAAATESSDSEARRLGLEFNSQPESARKKIIAIINSARVRDAKLRHESVPAPLTLEGTQSLSQEDIEVFVTEAKAGVGVGHSIGYPFGVLFLILAINLIPKIFGLDVEDEKKRYFAQKALDIKNDASLVTEKHQEVAMDFIGFSLAAFLGYVVGSIRIYMGPLGWFSLGATGGAILVALALGALGQLGPIHFRMNSTVLGKMRTYFLSVFLAGTGLNYGFRVVDAVTGDGYMVAIISALVAIISILAGFLLGHYVFHINWTLLSGAITGGMTSAPGLGAAVDALECDEPAVSYGATQPLATFIMVIFSIIIHKLPL</sequence>
<protein>
    <recommendedName>
        <fullName evidence="9">YidE/YbjL duplication domain-containing protein</fullName>
    </recommendedName>
</protein>
<dbReference type="PANTHER" id="PTHR30445:SF3">
    <property type="entry name" value="TRANSPORT PROTEIN YIDE-RELATED"/>
    <property type="match status" value="1"/>
</dbReference>
<comment type="caution">
    <text evidence="10">The sequence shown here is derived from an EMBL/GenBank/DDBJ whole genome shotgun (WGS) entry which is preliminary data.</text>
</comment>
<feature type="transmembrane region" description="Helical" evidence="8">
    <location>
        <begin position="112"/>
        <end position="131"/>
    </location>
</feature>
<feature type="transmembrane region" description="Helical" evidence="8">
    <location>
        <begin position="360"/>
        <end position="376"/>
    </location>
</feature>
<keyword evidence="4" id="KW-1003">Cell membrane</keyword>
<dbReference type="InterPro" id="IPR050144">
    <property type="entry name" value="AAE_transporter"/>
</dbReference>
<dbReference type="GO" id="GO:0005886">
    <property type="term" value="C:plasma membrane"/>
    <property type="evidence" value="ECO:0007669"/>
    <property type="project" value="UniProtKB-SubCell"/>
</dbReference>
<evidence type="ECO:0000256" key="6">
    <source>
        <dbReference type="ARBA" id="ARBA00022989"/>
    </source>
</evidence>
<evidence type="ECO:0000256" key="8">
    <source>
        <dbReference type="SAM" id="Phobius"/>
    </source>
</evidence>
<evidence type="ECO:0000256" key="7">
    <source>
        <dbReference type="ARBA" id="ARBA00023136"/>
    </source>
</evidence>
<evidence type="ECO:0000256" key="5">
    <source>
        <dbReference type="ARBA" id="ARBA00022692"/>
    </source>
</evidence>
<feature type="transmembrane region" description="Helical" evidence="8">
    <location>
        <begin position="38"/>
        <end position="57"/>
    </location>
</feature>
<accession>A0A943EHJ7</accession>
<feature type="transmembrane region" description="Helical" evidence="8">
    <location>
        <begin position="388"/>
        <end position="407"/>
    </location>
</feature>
<keyword evidence="7 8" id="KW-0472">Membrane</keyword>
<dbReference type="AlphaFoldDB" id="A0A943EHJ7"/>
<feature type="transmembrane region" description="Helical" evidence="8">
    <location>
        <begin position="446"/>
        <end position="467"/>
    </location>
</feature>
<evidence type="ECO:0000256" key="1">
    <source>
        <dbReference type="ARBA" id="ARBA00004651"/>
    </source>
</evidence>
<dbReference type="Pfam" id="PF06826">
    <property type="entry name" value="Asp-Al_Ex"/>
    <property type="match status" value="2"/>
</dbReference>
<name>A0A943EHJ7_9FIRM</name>
<feature type="transmembrane region" description="Helical" evidence="8">
    <location>
        <begin position="321"/>
        <end position="340"/>
    </location>
</feature>
<dbReference type="Proteomes" id="UP000754226">
    <property type="component" value="Unassembled WGS sequence"/>
</dbReference>
<organism evidence="10 11">
    <name type="scientific">Acidaminococcus intestini</name>
    <dbReference type="NCBI Taxonomy" id="187327"/>
    <lineage>
        <taxon>Bacteria</taxon>
        <taxon>Bacillati</taxon>
        <taxon>Bacillota</taxon>
        <taxon>Negativicutes</taxon>
        <taxon>Acidaminococcales</taxon>
        <taxon>Acidaminococcaceae</taxon>
        <taxon>Acidaminococcus</taxon>
    </lineage>
</organism>
<comment type="similarity">
    <text evidence="2">Belongs to the AAE transporter (TC 2.A.81) family.</text>
</comment>
<dbReference type="InterPro" id="IPR006512">
    <property type="entry name" value="YidE_YbjL"/>
</dbReference>
<feature type="transmembrane region" description="Helical" evidence="8">
    <location>
        <begin position="77"/>
        <end position="100"/>
    </location>
</feature>